<protein>
    <submittedName>
        <fullName evidence="1">Uncharacterized protein</fullName>
    </submittedName>
</protein>
<dbReference type="AlphaFoldDB" id="A0A3P5ZSY4"/>
<evidence type="ECO:0000313" key="1">
    <source>
        <dbReference type="EMBL" id="VDC75641.1"/>
    </source>
</evidence>
<dbReference type="GO" id="GO:0016799">
    <property type="term" value="F:hydrolase activity, hydrolyzing N-glycosyl compounds"/>
    <property type="evidence" value="ECO:0007669"/>
    <property type="project" value="InterPro"/>
</dbReference>
<accession>A0A3P5ZSY4</accession>
<gene>
    <name evidence="1" type="ORF">BRAA01T02143Z</name>
</gene>
<dbReference type="InterPro" id="IPR036452">
    <property type="entry name" value="Ribo_hydro-like"/>
</dbReference>
<name>A0A3P5ZSY4_BRACM</name>
<reference evidence="1" key="1">
    <citation type="submission" date="2018-11" db="EMBL/GenBank/DDBJ databases">
        <authorList>
            <consortium name="Genoscope - CEA"/>
            <person name="William W."/>
        </authorList>
    </citation>
    <scope>NUCLEOTIDE SEQUENCE</scope>
</reference>
<dbReference type="SUPFAM" id="SSF53590">
    <property type="entry name" value="Nucleoside hydrolase"/>
    <property type="match status" value="1"/>
</dbReference>
<proteinExistence type="predicted"/>
<sequence>MIVILGGAFFALGNINPPAEANIQHPLNLLINLLSMKECRKQLMFGFMSGANITGITTQLKQTELGTSNLMECYLHNPVSFLEAVQPDLFKYKKWVVWVGLREYALAIGSWIKPSRGLII</sequence>
<organism evidence="1">
    <name type="scientific">Brassica campestris</name>
    <name type="common">Field mustard</name>
    <dbReference type="NCBI Taxonomy" id="3711"/>
    <lineage>
        <taxon>Eukaryota</taxon>
        <taxon>Viridiplantae</taxon>
        <taxon>Streptophyta</taxon>
        <taxon>Embryophyta</taxon>
        <taxon>Tracheophyta</taxon>
        <taxon>Spermatophyta</taxon>
        <taxon>Magnoliopsida</taxon>
        <taxon>eudicotyledons</taxon>
        <taxon>Gunneridae</taxon>
        <taxon>Pentapetalae</taxon>
        <taxon>rosids</taxon>
        <taxon>malvids</taxon>
        <taxon>Brassicales</taxon>
        <taxon>Brassicaceae</taxon>
        <taxon>Brassiceae</taxon>
        <taxon>Brassica</taxon>
    </lineage>
</organism>
<dbReference type="EMBL" id="LR031571">
    <property type="protein sequence ID" value="VDC75641.1"/>
    <property type="molecule type" value="Genomic_DNA"/>
</dbReference>